<feature type="domain" description="Rho-GAP" evidence="2">
    <location>
        <begin position="215"/>
        <end position="403"/>
    </location>
</feature>
<gene>
    <name evidence="3" type="ORF">CSSPJE1EN2_LOCUS11943</name>
</gene>
<feature type="compositionally biased region" description="Basic and acidic residues" evidence="1">
    <location>
        <begin position="21"/>
        <end position="31"/>
    </location>
</feature>
<feature type="region of interest" description="Disordered" evidence="1">
    <location>
        <begin position="1"/>
        <end position="36"/>
    </location>
</feature>
<organism evidence="3 4">
    <name type="scientific">Sphagnum jensenii</name>
    <dbReference type="NCBI Taxonomy" id="128206"/>
    <lineage>
        <taxon>Eukaryota</taxon>
        <taxon>Viridiplantae</taxon>
        <taxon>Streptophyta</taxon>
        <taxon>Embryophyta</taxon>
        <taxon>Bryophyta</taxon>
        <taxon>Sphagnophytina</taxon>
        <taxon>Sphagnopsida</taxon>
        <taxon>Sphagnales</taxon>
        <taxon>Sphagnaceae</taxon>
        <taxon>Sphagnum</taxon>
    </lineage>
</organism>
<accession>A0ABP1B2D0</accession>
<dbReference type="PANTHER" id="PTHR47367">
    <property type="entry name" value="AUXIN-REGULATED PROTEIN-LIKE"/>
    <property type="match status" value="1"/>
</dbReference>
<dbReference type="Pfam" id="PF00620">
    <property type="entry name" value="RhoGAP"/>
    <property type="match status" value="1"/>
</dbReference>
<dbReference type="EMBL" id="OZ023719">
    <property type="protein sequence ID" value="CAK9869178.1"/>
    <property type="molecule type" value="Genomic_DNA"/>
</dbReference>
<keyword evidence="4" id="KW-1185">Reference proteome</keyword>
<dbReference type="InterPro" id="IPR008936">
    <property type="entry name" value="Rho_GTPase_activation_prot"/>
</dbReference>
<feature type="compositionally biased region" description="Low complexity" evidence="1">
    <location>
        <begin position="109"/>
        <end position="118"/>
    </location>
</feature>
<dbReference type="Proteomes" id="UP001497522">
    <property type="component" value="Chromosome 18"/>
</dbReference>
<reference evidence="3" key="1">
    <citation type="submission" date="2024-03" db="EMBL/GenBank/DDBJ databases">
        <authorList>
            <consortium name="ELIXIR-Norway"/>
            <consortium name="Elixir Norway"/>
        </authorList>
    </citation>
    <scope>NUCLEOTIDE SEQUENCE</scope>
</reference>
<dbReference type="CDD" id="cd00159">
    <property type="entry name" value="RhoGAP"/>
    <property type="match status" value="1"/>
</dbReference>
<evidence type="ECO:0000313" key="3">
    <source>
        <dbReference type="EMBL" id="CAK9869178.1"/>
    </source>
</evidence>
<dbReference type="InterPro" id="IPR000198">
    <property type="entry name" value="RhoGAP_dom"/>
</dbReference>
<dbReference type="SUPFAM" id="SSF48350">
    <property type="entry name" value="GTPase activation domain, GAP"/>
    <property type="match status" value="1"/>
</dbReference>
<feature type="region of interest" description="Disordered" evidence="1">
    <location>
        <begin position="105"/>
        <end position="131"/>
    </location>
</feature>
<dbReference type="PANTHER" id="PTHR47367:SF1">
    <property type="entry name" value="OS07G0486500 PROTEIN"/>
    <property type="match status" value="1"/>
</dbReference>
<evidence type="ECO:0000256" key="1">
    <source>
        <dbReference type="SAM" id="MobiDB-lite"/>
    </source>
</evidence>
<proteinExistence type="predicted"/>
<sequence>MKEEEQEEEKDEDEETEETEEARNVDGEQLVKKGSSFPFVSVQDKANLGRRMSSNQWRDRAGGFFSSSSAKLKQATAVAGEVAKTAGSSVADAAERAGSVVRSSWSLLQQQQQQQQHGGNKEGGGGHTIHDRWQSASSAFKKTREKVALSFQDTKEKVVIGLSDTKEKVAIGTVKAVEIAKKATVRSRVLIAKMDWWQKGKCCLLLFLFGSVFGVPLEVLVEKQNSARPIPLIVIRCVDYLVKSGLHAEYLFKQEGDPLVIHRLVSLYHEDWNATLPDGVSPIDVAALLKLYLCMLPAPLLTFELYDDIIDARGSDSLLCQCLTNLPAANYYTIECLSALLLRISQKSALNKMDAHSLAIELSPALLWRKSKVSPLESPKKESEPKQTVPAMSLRRFSGDTLLNGDTEDEKSTDMSAQIPLDDEPVSVNFAVVEAVQCLIEQHDVIFANTVKAVWHELGS</sequence>
<dbReference type="SMART" id="SM00324">
    <property type="entry name" value="RhoGAP"/>
    <property type="match status" value="1"/>
</dbReference>
<feature type="compositionally biased region" description="Acidic residues" evidence="1">
    <location>
        <begin position="1"/>
        <end position="20"/>
    </location>
</feature>
<evidence type="ECO:0000259" key="2">
    <source>
        <dbReference type="PROSITE" id="PS50238"/>
    </source>
</evidence>
<protein>
    <recommendedName>
        <fullName evidence="2">Rho-GAP domain-containing protein</fullName>
    </recommendedName>
</protein>
<dbReference type="Gene3D" id="1.10.555.10">
    <property type="entry name" value="Rho GTPase activation protein"/>
    <property type="match status" value="1"/>
</dbReference>
<evidence type="ECO:0000313" key="4">
    <source>
        <dbReference type="Proteomes" id="UP001497522"/>
    </source>
</evidence>
<dbReference type="PROSITE" id="PS50238">
    <property type="entry name" value="RHOGAP"/>
    <property type="match status" value="1"/>
</dbReference>
<name>A0ABP1B2D0_9BRYO</name>